<gene>
    <name evidence="2" type="ORF">ABID19_002556</name>
</gene>
<keyword evidence="3" id="KW-1185">Reference proteome</keyword>
<name>A0ABV2GMK5_9HYPH</name>
<dbReference type="NCBIfam" id="TIGR01375">
    <property type="entry name" value="soxG"/>
    <property type="match status" value="1"/>
</dbReference>
<dbReference type="Gene3D" id="3.30.1360.120">
    <property type="entry name" value="Probable tRNA modification gtpase trme, domain 1"/>
    <property type="match status" value="1"/>
</dbReference>
<dbReference type="RefSeq" id="WP_354490897.1">
    <property type="nucleotide sequence ID" value="NZ_JBEPMC010000004.1"/>
</dbReference>
<keyword evidence="2" id="KW-0560">Oxidoreductase</keyword>
<proteinExistence type="predicted"/>
<sequence length="205" mass="21764">MVERQSPLDVAPIELAPLEPELRTGSHGDFEHGIDVILSETRPGSILQLAAWPGQEKNLISGIRAVTGIALPDGAGAGSTNGARSAFGFAPGKFTVVDEAEGLASAFASAVTPDIGTVTDLSHGRTAIRIAGPKAEWVLAKFFAIDFALPAFPIGAGRSTTHHDVFAQIQRTGADQFDIYVFRSFARSFWKALCHASEEVGYEVQ</sequence>
<dbReference type="GO" id="GO:0008115">
    <property type="term" value="F:sarcosine oxidase activity"/>
    <property type="evidence" value="ECO:0007669"/>
    <property type="project" value="UniProtKB-EC"/>
</dbReference>
<dbReference type="SUPFAM" id="SSF103025">
    <property type="entry name" value="Folate-binding domain"/>
    <property type="match status" value="1"/>
</dbReference>
<evidence type="ECO:0000259" key="1">
    <source>
        <dbReference type="Pfam" id="PF01571"/>
    </source>
</evidence>
<comment type="caution">
    <text evidence="2">The sequence shown here is derived from an EMBL/GenBank/DDBJ whole genome shotgun (WGS) entry which is preliminary data.</text>
</comment>
<accession>A0ABV2GMK5</accession>
<dbReference type="InterPro" id="IPR006280">
    <property type="entry name" value="SoxG_het"/>
</dbReference>
<dbReference type="Pfam" id="PF01571">
    <property type="entry name" value="GCV_T"/>
    <property type="match status" value="1"/>
</dbReference>
<dbReference type="InterPro" id="IPR027266">
    <property type="entry name" value="TrmE/GcvT-like"/>
</dbReference>
<dbReference type="InterPro" id="IPR006222">
    <property type="entry name" value="GCVT_N"/>
</dbReference>
<evidence type="ECO:0000313" key="3">
    <source>
        <dbReference type="Proteomes" id="UP001549204"/>
    </source>
</evidence>
<reference evidence="2 3" key="1">
    <citation type="submission" date="2024-06" db="EMBL/GenBank/DDBJ databases">
        <title>Genomic Encyclopedia of Type Strains, Phase IV (KMG-IV): sequencing the most valuable type-strain genomes for metagenomic binning, comparative biology and taxonomic classification.</title>
        <authorList>
            <person name="Goeker M."/>
        </authorList>
    </citation>
    <scope>NUCLEOTIDE SEQUENCE [LARGE SCALE GENOMIC DNA]</scope>
    <source>
        <strain evidence="2 3">DSM 100022</strain>
    </source>
</reference>
<dbReference type="EC" id="1.5.3.1" evidence="2"/>
<dbReference type="Proteomes" id="UP001549204">
    <property type="component" value="Unassembled WGS sequence"/>
</dbReference>
<dbReference type="EMBL" id="JBEPMC010000004">
    <property type="protein sequence ID" value="MET3579525.1"/>
    <property type="molecule type" value="Genomic_DNA"/>
</dbReference>
<feature type="domain" description="GCVT N-terminal" evidence="1">
    <location>
        <begin position="114"/>
        <end position="202"/>
    </location>
</feature>
<evidence type="ECO:0000313" key="2">
    <source>
        <dbReference type="EMBL" id="MET3579525.1"/>
    </source>
</evidence>
<protein>
    <submittedName>
        <fullName evidence="2">Sarcosine oxidase subunit gamma</fullName>
        <ecNumber evidence="2">1.5.3.1</ecNumber>
    </submittedName>
</protein>
<dbReference type="Gene3D" id="3.30.70.1520">
    <property type="entry name" value="Heterotetrameric sarcosine oxidase"/>
    <property type="match status" value="1"/>
</dbReference>
<organism evidence="2 3">
    <name type="scientific">Mesorhizobium robiniae</name>
    <dbReference type="NCBI Taxonomy" id="559315"/>
    <lineage>
        <taxon>Bacteria</taxon>
        <taxon>Pseudomonadati</taxon>
        <taxon>Pseudomonadota</taxon>
        <taxon>Alphaproteobacteria</taxon>
        <taxon>Hyphomicrobiales</taxon>
        <taxon>Phyllobacteriaceae</taxon>
        <taxon>Mesorhizobium</taxon>
    </lineage>
</organism>